<evidence type="ECO:0000256" key="3">
    <source>
        <dbReference type="ARBA" id="ARBA00022723"/>
    </source>
</evidence>
<dbReference type="RefSeq" id="WP_068543427.1">
    <property type="nucleotide sequence ID" value="NZ_LSFI01000051.1"/>
</dbReference>
<dbReference type="OrthoDB" id="9791364at2"/>
<dbReference type="SUPFAM" id="SSF53448">
    <property type="entry name" value="Nucleotide-diphospho-sugar transferases"/>
    <property type="match status" value="1"/>
</dbReference>
<keyword evidence="1" id="KW-0963">Cytoplasm</keyword>
<keyword evidence="6" id="KW-0342">GTP-binding</keyword>
<evidence type="ECO:0000256" key="7">
    <source>
        <dbReference type="ARBA" id="ARBA00023150"/>
    </source>
</evidence>
<protein>
    <recommendedName>
        <fullName evidence="8">MobA-like NTP transferase domain-containing protein</fullName>
    </recommendedName>
</protein>
<proteinExistence type="predicted"/>
<keyword evidence="3" id="KW-0479">Metal-binding</keyword>
<dbReference type="AlphaFoldDB" id="A0A177E6Q9"/>
<keyword evidence="7" id="KW-0501">Molybdenum cofactor biosynthesis</keyword>
<dbReference type="GO" id="GO:0006777">
    <property type="term" value="P:Mo-molybdopterin cofactor biosynthetic process"/>
    <property type="evidence" value="ECO:0007669"/>
    <property type="project" value="UniProtKB-KW"/>
</dbReference>
<keyword evidence="5" id="KW-0460">Magnesium</keyword>
<reference evidence="9 10" key="1">
    <citation type="submission" date="2016-02" db="EMBL/GenBank/DDBJ databases">
        <title>Draft genome sequence of Thermodesulfatator sp. S606.</title>
        <authorList>
            <person name="Lai Q."/>
            <person name="Cao J."/>
            <person name="Dupont S."/>
            <person name="Shao Z."/>
            <person name="Jebbar M."/>
            <person name="Alain K."/>
        </authorList>
    </citation>
    <scope>NUCLEOTIDE SEQUENCE [LARGE SCALE GENOMIC DNA]</scope>
    <source>
        <strain evidence="9 10">S606</strain>
    </source>
</reference>
<organism evidence="9 10">
    <name type="scientific">Thermodesulfatator autotrophicus</name>
    <dbReference type="NCBI Taxonomy" id="1795632"/>
    <lineage>
        <taxon>Bacteria</taxon>
        <taxon>Pseudomonadati</taxon>
        <taxon>Thermodesulfobacteriota</taxon>
        <taxon>Thermodesulfobacteria</taxon>
        <taxon>Thermodesulfobacteriales</taxon>
        <taxon>Thermodesulfatatoraceae</taxon>
        <taxon>Thermodesulfatator</taxon>
    </lineage>
</organism>
<dbReference type="InterPro" id="IPR029044">
    <property type="entry name" value="Nucleotide-diphossugar_trans"/>
</dbReference>
<dbReference type="GO" id="GO:0046872">
    <property type="term" value="F:metal ion binding"/>
    <property type="evidence" value="ECO:0007669"/>
    <property type="project" value="UniProtKB-KW"/>
</dbReference>
<dbReference type="Proteomes" id="UP000076964">
    <property type="component" value="Unassembled WGS sequence"/>
</dbReference>
<dbReference type="GO" id="GO:0016779">
    <property type="term" value="F:nucleotidyltransferase activity"/>
    <property type="evidence" value="ECO:0007669"/>
    <property type="project" value="TreeGrafter"/>
</dbReference>
<keyword evidence="4" id="KW-0547">Nucleotide-binding</keyword>
<dbReference type="InterPro" id="IPR025877">
    <property type="entry name" value="MobA-like_NTP_Trfase"/>
</dbReference>
<evidence type="ECO:0000313" key="9">
    <source>
        <dbReference type="EMBL" id="OAG26902.1"/>
    </source>
</evidence>
<evidence type="ECO:0000256" key="6">
    <source>
        <dbReference type="ARBA" id="ARBA00023134"/>
    </source>
</evidence>
<dbReference type="EMBL" id="LSFI01000051">
    <property type="protein sequence ID" value="OAG26902.1"/>
    <property type="molecule type" value="Genomic_DNA"/>
</dbReference>
<dbReference type="Pfam" id="PF12804">
    <property type="entry name" value="NTP_transf_3"/>
    <property type="match status" value="1"/>
</dbReference>
<dbReference type="CDD" id="cd02503">
    <property type="entry name" value="MobA"/>
    <property type="match status" value="1"/>
</dbReference>
<dbReference type="GO" id="GO:0005525">
    <property type="term" value="F:GTP binding"/>
    <property type="evidence" value="ECO:0007669"/>
    <property type="project" value="UniProtKB-KW"/>
</dbReference>
<dbReference type="PANTHER" id="PTHR19136:SF81">
    <property type="entry name" value="MOLYBDENUM COFACTOR GUANYLYLTRANSFERASE"/>
    <property type="match status" value="1"/>
</dbReference>
<sequence>MEKRKPIGLILAGGEAIRFGGGKCEALLREKSLIQWVYEALKPFTSEIWLSVKKKKNFGLAVAQIIEDKMPGAGPAVAVRQILEELDEDKILLVSSCDQPLLQKELLKGLLSMFDKSCEIAVFKTETGKILPFPGLFRASLKRIRAHSLKDFLKGSKALVIEATIWRKWDPQGLSFYNINYREDLEKLEDGRYQK</sequence>
<keyword evidence="10" id="KW-1185">Reference proteome</keyword>
<evidence type="ECO:0000259" key="8">
    <source>
        <dbReference type="Pfam" id="PF12804"/>
    </source>
</evidence>
<dbReference type="STRING" id="1795632.TH606_09760"/>
<dbReference type="InterPro" id="IPR013482">
    <property type="entry name" value="Molybde_CF_guanTrfase"/>
</dbReference>
<evidence type="ECO:0000313" key="10">
    <source>
        <dbReference type="Proteomes" id="UP000076964"/>
    </source>
</evidence>
<evidence type="ECO:0000256" key="4">
    <source>
        <dbReference type="ARBA" id="ARBA00022741"/>
    </source>
</evidence>
<evidence type="ECO:0000256" key="2">
    <source>
        <dbReference type="ARBA" id="ARBA00022679"/>
    </source>
</evidence>
<evidence type="ECO:0000256" key="1">
    <source>
        <dbReference type="ARBA" id="ARBA00022490"/>
    </source>
</evidence>
<gene>
    <name evidence="9" type="ORF">TH606_09760</name>
</gene>
<feature type="domain" description="MobA-like NTP transferase" evidence="8">
    <location>
        <begin position="8"/>
        <end position="147"/>
    </location>
</feature>
<accession>A0A177E6Q9</accession>
<keyword evidence="2" id="KW-0808">Transferase</keyword>
<dbReference type="Gene3D" id="3.90.550.10">
    <property type="entry name" value="Spore Coat Polysaccharide Biosynthesis Protein SpsA, Chain A"/>
    <property type="match status" value="1"/>
</dbReference>
<comment type="caution">
    <text evidence="9">The sequence shown here is derived from an EMBL/GenBank/DDBJ whole genome shotgun (WGS) entry which is preliminary data.</text>
</comment>
<dbReference type="PANTHER" id="PTHR19136">
    <property type="entry name" value="MOLYBDENUM COFACTOR GUANYLYLTRANSFERASE"/>
    <property type="match status" value="1"/>
</dbReference>
<name>A0A177E6Q9_9BACT</name>
<evidence type="ECO:0000256" key="5">
    <source>
        <dbReference type="ARBA" id="ARBA00022842"/>
    </source>
</evidence>